<gene>
    <name evidence="5" type="ORF">METZ01_LOCUS175670</name>
</gene>
<comment type="similarity">
    <text evidence="1">Belongs to the glycosyltransferase 2 family.</text>
</comment>
<evidence type="ECO:0000259" key="4">
    <source>
        <dbReference type="Pfam" id="PF00535"/>
    </source>
</evidence>
<evidence type="ECO:0000256" key="3">
    <source>
        <dbReference type="ARBA" id="ARBA00022679"/>
    </source>
</evidence>
<keyword evidence="2" id="KW-0328">Glycosyltransferase</keyword>
<sequence length="243" mass="27969">MSDSLIIIPTYNEKENIEKIIHKIFSLEKSFHILVVDDGSPDGTANIVKSLQSVYREKLHIQERTGKLGLGTAYIHGFKWALEKEYQYIFEMDADFSHDPNDLIRLYNAIALEGGDLSIGSRYVKGVNIVNWPMMRLLISFFASKYVKIITGMPIHDSTAGFKCYKRAVLETINFDKIKFVGYAFQIEMKFKTWKYGFNIVEIPVIFTDRVVGTSKMSGGIFFEAVLGVVQMKINSYFKNWRR</sequence>
<protein>
    <recommendedName>
        <fullName evidence="4">Glycosyltransferase 2-like domain-containing protein</fullName>
    </recommendedName>
</protein>
<dbReference type="Gene3D" id="3.90.550.10">
    <property type="entry name" value="Spore Coat Polysaccharide Biosynthesis Protein SpsA, Chain A"/>
    <property type="match status" value="1"/>
</dbReference>
<dbReference type="GO" id="GO:0016020">
    <property type="term" value="C:membrane"/>
    <property type="evidence" value="ECO:0007669"/>
    <property type="project" value="GOC"/>
</dbReference>
<dbReference type="GO" id="GO:0009247">
    <property type="term" value="P:glycolipid biosynthetic process"/>
    <property type="evidence" value="ECO:0007669"/>
    <property type="project" value="TreeGrafter"/>
</dbReference>
<evidence type="ECO:0000256" key="2">
    <source>
        <dbReference type="ARBA" id="ARBA00022676"/>
    </source>
</evidence>
<dbReference type="SUPFAM" id="SSF53448">
    <property type="entry name" value="Nucleotide-diphospho-sugar transferases"/>
    <property type="match status" value="1"/>
</dbReference>
<keyword evidence="3" id="KW-0808">Transferase</keyword>
<dbReference type="PANTHER" id="PTHR43398:SF1">
    <property type="entry name" value="DOLICHOL-PHOSPHATE MANNOSYLTRANSFERASE SUBUNIT 1"/>
    <property type="match status" value="1"/>
</dbReference>
<dbReference type="PANTHER" id="PTHR43398">
    <property type="entry name" value="DOLICHOL-PHOSPHATE MANNOSYLTRANSFERASE SUBUNIT 1"/>
    <property type="match status" value="1"/>
</dbReference>
<evidence type="ECO:0000313" key="5">
    <source>
        <dbReference type="EMBL" id="SVB22816.1"/>
    </source>
</evidence>
<feature type="domain" description="Glycosyltransferase 2-like" evidence="4">
    <location>
        <begin position="6"/>
        <end position="172"/>
    </location>
</feature>
<dbReference type="InterPro" id="IPR001173">
    <property type="entry name" value="Glyco_trans_2-like"/>
</dbReference>
<evidence type="ECO:0000256" key="1">
    <source>
        <dbReference type="ARBA" id="ARBA00006739"/>
    </source>
</evidence>
<dbReference type="EMBL" id="UINC01033473">
    <property type="protein sequence ID" value="SVB22816.1"/>
    <property type="molecule type" value="Genomic_DNA"/>
</dbReference>
<reference evidence="5" key="1">
    <citation type="submission" date="2018-05" db="EMBL/GenBank/DDBJ databases">
        <authorList>
            <person name="Lanie J.A."/>
            <person name="Ng W.-L."/>
            <person name="Kazmierczak K.M."/>
            <person name="Andrzejewski T.M."/>
            <person name="Davidsen T.M."/>
            <person name="Wayne K.J."/>
            <person name="Tettelin H."/>
            <person name="Glass J.I."/>
            <person name="Rusch D."/>
            <person name="Podicherti R."/>
            <person name="Tsui H.-C.T."/>
            <person name="Winkler M.E."/>
        </authorList>
    </citation>
    <scope>NUCLEOTIDE SEQUENCE</scope>
</reference>
<dbReference type="AlphaFoldDB" id="A0A382C9R1"/>
<dbReference type="Pfam" id="PF00535">
    <property type="entry name" value="Glycos_transf_2"/>
    <property type="match status" value="1"/>
</dbReference>
<dbReference type="InterPro" id="IPR039528">
    <property type="entry name" value="DPM1-like"/>
</dbReference>
<dbReference type="InterPro" id="IPR029044">
    <property type="entry name" value="Nucleotide-diphossugar_trans"/>
</dbReference>
<dbReference type="CDD" id="cd06442">
    <property type="entry name" value="DPM1_like"/>
    <property type="match status" value="1"/>
</dbReference>
<name>A0A382C9R1_9ZZZZ</name>
<accession>A0A382C9R1</accession>
<dbReference type="GO" id="GO:0004582">
    <property type="term" value="F:dolichyl-phosphate beta-D-mannosyltransferase activity"/>
    <property type="evidence" value="ECO:0007669"/>
    <property type="project" value="InterPro"/>
</dbReference>
<organism evidence="5">
    <name type="scientific">marine metagenome</name>
    <dbReference type="NCBI Taxonomy" id="408172"/>
    <lineage>
        <taxon>unclassified sequences</taxon>
        <taxon>metagenomes</taxon>
        <taxon>ecological metagenomes</taxon>
    </lineage>
</organism>
<dbReference type="FunFam" id="3.90.550.10:FF:000128">
    <property type="entry name" value="Glycosyl transferase family 2"/>
    <property type="match status" value="1"/>
</dbReference>
<proteinExistence type="inferred from homology"/>